<dbReference type="InterPro" id="IPR028082">
    <property type="entry name" value="Peripla_BP_I"/>
</dbReference>
<dbReference type="InterPro" id="IPR000337">
    <property type="entry name" value="GPCR_3"/>
</dbReference>
<organism evidence="9 10">
    <name type="scientific">Hondaea fermentalgiana</name>
    <dbReference type="NCBI Taxonomy" id="2315210"/>
    <lineage>
        <taxon>Eukaryota</taxon>
        <taxon>Sar</taxon>
        <taxon>Stramenopiles</taxon>
        <taxon>Bigyra</taxon>
        <taxon>Labyrinthulomycetes</taxon>
        <taxon>Thraustochytrida</taxon>
        <taxon>Thraustochytriidae</taxon>
        <taxon>Hondaea</taxon>
    </lineage>
</organism>
<keyword evidence="2" id="KW-0812">Transmembrane</keyword>
<evidence type="ECO:0000313" key="10">
    <source>
        <dbReference type="Proteomes" id="UP000241890"/>
    </source>
</evidence>
<evidence type="ECO:0000259" key="8">
    <source>
        <dbReference type="Pfam" id="PF01094"/>
    </source>
</evidence>
<evidence type="ECO:0000256" key="4">
    <source>
        <dbReference type="ARBA" id="ARBA00023136"/>
    </source>
</evidence>
<evidence type="ECO:0000256" key="6">
    <source>
        <dbReference type="ARBA" id="ARBA00023180"/>
    </source>
</evidence>
<evidence type="ECO:0000313" key="9">
    <source>
        <dbReference type="EMBL" id="GBG26572.1"/>
    </source>
</evidence>
<dbReference type="GO" id="GO:0016020">
    <property type="term" value="C:membrane"/>
    <property type="evidence" value="ECO:0007669"/>
    <property type="project" value="UniProtKB-SubCell"/>
</dbReference>
<evidence type="ECO:0000256" key="1">
    <source>
        <dbReference type="ARBA" id="ARBA00004141"/>
    </source>
</evidence>
<comment type="caution">
    <text evidence="9">The sequence shown here is derived from an EMBL/GenBank/DDBJ whole genome shotgun (WGS) entry which is preliminary data.</text>
</comment>
<dbReference type="PANTHER" id="PTHR30483">
    <property type="entry name" value="LEUCINE-SPECIFIC-BINDING PROTEIN"/>
    <property type="match status" value="1"/>
</dbReference>
<evidence type="ECO:0000256" key="5">
    <source>
        <dbReference type="ARBA" id="ARBA00023170"/>
    </source>
</evidence>
<keyword evidence="3" id="KW-1133">Transmembrane helix</keyword>
<name>A0A2R5G687_9STRA</name>
<dbReference type="PRINTS" id="PR00248">
    <property type="entry name" value="GPCRMGR"/>
</dbReference>
<keyword evidence="5" id="KW-0675">Receptor</keyword>
<accession>A0A2R5G687</accession>
<sequence>MRLKTGFALIISYGLVAETKSDYGDCGTNSCNQYISDRVCNEDTIGEDSQAPSDDFYRVGVLRSLSSGPETDFATMFAWEQALSDGLMSHVTDLDMLWIDSGSGISGGVQAGLCMRESGVNLVVGPSYSSVAQGASIIGTIYEKNVIGATSTSPLLSDTDSYSYFSRVIPSDNYQGAMLAEYAVNTQGWTKIATISISSEAYFEGITNVFAETAVLLGAQISEALRKIRASGVRVVMIAMEPARDALVIANATGMLDEGWAWLTTESTITTLTSNLWGLPEEKLVDMEKLLHGFIGLVPWMDTEGQTYQDWLSCVDSHYDDTTGMFANLGAMLTAANGNSVEVGKSKAKDMWYGYYYDAMMLALRALNPLTASERLDKRIARTVAIIWQHRVNDQSTRGTRYSGELDILVNVDELRNHN</sequence>
<keyword evidence="7" id="KW-0732">Signal</keyword>
<feature type="chain" id="PRO_5015334111" description="Receptor ligand binding region domain-containing protein" evidence="7">
    <location>
        <begin position="22"/>
        <end position="419"/>
    </location>
</feature>
<dbReference type="SUPFAM" id="SSF53822">
    <property type="entry name" value="Periplasmic binding protein-like I"/>
    <property type="match status" value="1"/>
</dbReference>
<reference evidence="9 10" key="1">
    <citation type="submission" date="2017-12" db="EMBL/GenBank/DDBJ databases">
        <title>Sequencing, de novo assembly and annotation of complete genome of a new Thraustochytrid species, strain FCC1311.</title>
        <authorList>
            <person name="Sedici K."/>
            <person name="Godart F."/>
            <person name="Aiese Cigliano R."/>
            <person name="Sanseverino W."/>
            <person name="Barakat M."/>
            <person name="Ortet P."/>
            <person name="Marechal E."/>
            <person name="Cagnac O."/>
            <person name="Amato A."/>
        </authorList>
    </citation>
    <scope>NUCLEOTIDE SEQUENCE [LARGE SCALE GENOMIC DNA]</scope>
</reference>
<feature type="domain" description="Receptor ligand binding region" evidence="8">
    <location>
        <begin position="77"/>
        <end position="371"/>
    </location>
</feature>
<dbReference type="PANTHER" id="PTHR30483:SF6">
    <property type="entry name" value="PERIPLASMIC BINDING PROTEIN OF ABC TRANSPORTER FOR NATURAL AMINO ACIDS"/>
    <property type="match status" value="1"/>
</dbReference>
<keyword evidence="4" id="KW-0472">Membrane</keyword>
<dbReference type="EMBL" id="BEYU01000021">
    <property type="protein sequence ID" value="GBG26572.1"/>
    <property type="molecule type" value="Genomic_DNA"/>
</dbReference>
<dbReference type="InterPro" id="IPR051010">
    <property type="entry name" value="BCAA_transport"/>
</dbReference>
<proteinExistence type="predicted"/>
<dbReference type="GO" id="GO:0004930">
    <property type="term" value="F:G protein-coupled receptor activity"/>
    <property type="evidence" value="ECO:0007669"/>
    <property type="project" value="InterPro"/>
</dbReference>
<protein>
    <recommendedName>
        <fullName evidence="8">Receptor ligand binding region domain-containing protein</fullName>
    </recommendedName>
</protein>
<dbReference type="Pfam" id="PF01094">
    <property type="entry name" value="ANF_receptor"/>
    <property type="match status" value="1"/>
</dbReference>
<keyword evidence="6" id="KW-0325">Glycoprotein</keyword>
<dbReference type="InterPro" id="IPR001828">
    <property type="entry name" value="ANF_lig-bd_rcpt"/>
</dbReference>
<dbReference type="InParanoid" id="A0A2R5G687"/>
<evidence type="ECO:0000256" key="3">
    <source>
        <dbReference type="ARBA" id="ARBA00022989"/>
    </source>
</evidence>
<dbReference type="AlphaFoldDB" id="A0A2R5G687"/>
<dbReference type="Gene3D" id="3.40.50.2300">
    <property type="match status" value="1"/>
</dbReference>
<feature type="signal peptide" evidence="7">
    <location>
        <begin position="1"/>
        <end position="21"/>
    </location>
</feature>
<evidence type="ECO:0000256" key="7">
    <source>
        <dbReference type="SAM" id="SignalP"/>
    </source>
</evidence>
<comment type="subcellular location">
    <subcellularLocation>
        <location evidence="1">Membrane</location>
        <topology evidence="1">Multi-pass membrane protein</topology>
    </subcellularLocation>
</comment>
<gene>
    <name evidence="9" type="ORF">FCC1311_027932</name>
</gene>
<evidence type="ECO:0000256" key="2">
    <source>
        <dbReference type="ARBA" id="ARBA00022692"/>
    </source>
</evidence>
<keyword evidence="10" id="KW-1185">Reference proteome</keyword>
<dbReference type="Proteomes" id="UP000241890">
    <property type="component" value="Unassembled WGS sequence"/>
</dbReference>